<dbReference type="RefSeq" id="WP_264851253.1">
    <property type="nucleotide sequence ID" value="NZ_BRXR01000001.1"/>
</dbReference>
<dbReference type="Gene3D" id="3.40.190.10">
    <property type="entry name" value="Periplasmic binding protein-like II"/>
    <property type="match status" value="1"/>
</dbReference>
<reference evidence="2 3" key="1">
    <citation type="journal article" date="2024" name="Int. J. Syst. Evol. Microbiol.">
        <title>Clostridium omnivorum sp. nov., isolated from anoxic soil under the treatment of reductive soil disinfestation.</title>
        <authorList>
            <person name="Ueki A."/>
            <person name="Tonouchi A."/>
            <person name="Kaku N."/>
            <person name="Honma S."/>
            <person name="Ueki K."/>
        </authorList>
    </citation>
    <scope>NUCLEOTIDE SEQUENCE [LARGE SCALE GENOMIC DNA]</scope>
    <source>
        <strain evidence="2 3">E14</strain>
    </source>
</reference>
<proteinExistence type="predicted"/>
<gene>
    <name evidence="2" type="ORF">bsdE14_33480</name>
</gene>
<keyword evidence="1" id="KW-0732">Signal</keyword>
<accession>A0ABQ5N9K9</accession>
<dbReference type="PANTHER" id="PTHR43649:SF17">
    <property type="entry name" value="ABC TRANSPORTER SOLUTE BINDING PROTEIN-SUGAR TRANSPORT"/>
    <property type="match status" value="1"/>
</dbReference>
<dbReference type="SUPFAM" id="SSF53850">
    <property type="entry name" value="Periplasmic binding protein-like II"/>
    <property type="match status" value="1"/>
</dbReference>
<sequence>MKKKAIALALACLMSVGILAGCSKDTATNTNKSSGNKTLKVWSFTDELKTAALAFQQKHPDVKVEYTMIPMTNGEYQTKLKSTLKSGDVPDVVGLEAGFVREYVESDYLADESDLLPTAKELGTYQFTIDIGTYKGKTKAYSYQSTPGAMFYRRSLAKQYFGTDDPAKIQELVSDMSKFEQAAKTIKEKSNGNTYMVCSTGDFANLYFANRKSPWVVDGKLVIDPKVDELFETAKSFRQNGYEAQATQWQEGWFAGMNDSLADAKGNPKQVFCYLLPTWGLPYTLMPNSAPKEVKKEGSDEKKTVGKNTAGDWACISGPIPYQWGGTWVGALKDAKNADLAKEFIKFTTLNEETLKNWATGVYTNDYLKKIDPSIGDKLSQGAGDFVSSKKVVDSIVSQFDNAETSKFLAGQNSYKGFAEAAPSVSAKLIQASDDAIQRALNDPLANYAAGKATKADAMKQFKDAVKNALPDVKVD</sequence>
<feature type="signal peptide" evidence="1">
    <location>
        <begin position="1"/>
        <end position="20"/>
    </location>
</feature>
<dbReference type="Proteomes" id="UP001208567">
    <property type="component" value="Unassembled WGS sequence"/>
</dbReference>
<protein>
    <submittedName>
        <fullName evidence="2">Uncharacterized protein</fullName>
    </submittedName>
</protein>
<comment type="caution">
    <text evidence="2">The sequence shown here is derived from an EMBL/GenBank/DDBJ whole genome shotgun (WGS) entry which is preliminary data.</text>
</comment>
<dbReference type="InterPro" id="IPR050490">
    <property type="entry name" value="Bact_solute-bd_prot1"/>
</dbReference>
<organism evidence="2 3">
    <name type="scientific">Clostridium omnivorum</name>
    <dbReference type="NCBI Taxonomy" id="1604902"/>
    <lineage>
        <taxon>Bacteria</taxon>
        <taxon>Bacillati</taxon>
        <taxon>Bacillota</taxon>
        <taxon>Clostridia</taxon>
        <taxon>Eubacteriales</taxon>
        <taxon>Clostridiaceae</taxon>
        <taxon>Clostridium</taxon>
    </lineage>
</organism>
<dbReference type="EMBL" id="BRXR01000001">
    <property type="protein sequence ID" value="GLC31938.1"/>
    <property type="molecule type" value="Genomic_DNA"/>
</dbReference>
<evidence type="ECO:0000313" key="2">
    <source>
        <dbReference type="EMBL" id="GLC31938.1"/>
    </source>
</evidence>
<dbReference type="PANTHER" id="PTHR43649">
    <property type="entry name" value="ARABINOSE-BINDING PROTEIN-RELATED"/>
    <property type="match status" value="1"/>
</dbReference>
<keyword evidence="3" id="KW-1185">Reference proteome</keyword>
<feature type="chain" id="PRO_5046889427" evidence="1">
    <location>
        <begin position="21"/>
        <end position="476"/>
    </location>
</feature>
<dbReference type="PROSITE" id="PS51257">
    <property type="entry name" value="PROKAR_LIPOPROTEIN"/>
    <property type="match status" value="1"/>
</dbReference>
<evidence type="ECO:0000256" key="1">
    <source>
        <dbReference type="SAM" id="SignalP"/>
    </source>
</evidence>
<evidence type="ECO:0000313" key="3">
    <source>
        <dbReference type="Proteomes" id="UP001208567"/>
    </source>
</evidence>
<name>A0ABQ5N9K9_9CLOT</name>